<dbReference type="Pfam" id="PF16488">
    <property type="entry name" value="ArgoL2"/>
    <property type="match status" value="1"/>
</dbReference>
<name>A0ABR0UFW9_REHGL</name>
<dbReference type="Proteomes" id="UP001318860">
    <property type="component" value="Unassembled WGS sequence"/>
</dbReference>
<dbReference type="InterPro" id="IPR032474">
    <property type="entry name" value="Argonaute_N"/>
</dbReference>
<evidence type="ECO:0000256" key="1">
    <source>
        <dbReference type="ARBA" id="ARBA00008201"/>
    </source>
</evidence>
<dbReference type="EMBL" id="JABTTQ020002996">
    <property type="protein sequence ID" value="KAK6120836.1"/>
    <property type="molecule type" value="Genomic_DNA"/>
</dbReference>
<keyword evidence="2" id="KW-0678">Repressor</keyword>
<evidence type="ECO:0000256" key="2">
    <source>
        <dbReference type="ARBA" id="ARBA00022491"/>
    </source>
</evidence>
<dbReference type="InterPro" id="IPR012337">
    <property type="entry name" value="RNaseH-like_sf"/>
</dbReference>
<organism evidence="8 9">
    <name type="scientific">Rehmannia glutinosa</name>
    <name type="common">Chinese foxglove</name>
    <dbReference type="NCBI Taxonomy" id="99300"/>
    <lineage>
        <taxon>Eukaryota</taxon>
        <taxon>Viridiplantae</taxon>
        <taxon>Streptophyta</taxon>
        <taxon>Embryophyta</taxon>
        <taxon>Tracheophyta</taxon>
        <taxon>Spermatophyta</taxon>
        <taxon>Magnoliopsida</taxon>
        <taxon>eudicotyledons</taxon>
        <taxon>Gunneridae</taxon>
        <taxon>Pentapetalae</taxon>
        <taxon>asterids</taxon>
        <taxon>lamiids</taxon>
        <taxon>Lamiales</taxon>
        <taxon>Orobanchaceae</taxon>
        <taxon>Rehmannieae</taxon>
        <taxon>Rehmannia</taxon>
    </lineage>
</organism>
<keyword evidence="4" id="KW-0687">Ribonucleoprotein</keyword>
<feature type="region of interest" description="Disordered" evidence="5">
    <location>
        <begin position="1"/>
        <end position="22"/>
    </location>
</feature>
<dbReference type="InterPro" id="IPR003165">
    <property type="entry name" value="Piwi"/>
</dbReference>
<dbReference type="Pfam" id="PF16486">
    <property type="entry name" value="ArgoN"/>
    <property type="match status" value="1"/>
</dbReference>
<protein>
    <submittedName>
        <fullName evidence="8">Uncharacterized protein</fullName>
    </submittedName>
</protein>
<dbReference type="SUPFAM" id="SSF53098">
    <property type="entry name" value="Ribonuclease H-like"/>
    <property type="match status" value="1"/>
</dbReference>
<evidence type="ECO:0000256" key="3">
    <source>
        <dbReference type="ARBA" id="ARBA00023158"/>
    </source>
</evidence>
<dbReference type="InterPro" id="IPR045246">
    <property type="entry name" value="Piwi_ago-like"/>
</dbReference>
<dbReference type="Gene3D" id="3.40.50.2300">
    <property type="match status" value="1"/>
</dbReference>
<gene>
    <name evidence="8" type="ORF">DH2020_045424</name>
</gene>
<comment type="caution">
    <text evidence="8">The sequence shown here is derived from an EMBL/GenBank/DDBJ whole genome shotgun (WGS) entry which is preliminary data.</text>
</comment>
<dbReference type="SUPFAM" id="SSF101690">
    <property type="entry name" value="PAZ domain"/>
    <property type="match status" value="1"/>
</dbReference>
<dbReference type="Pfam" id="PF08699">
    <property type="entry name" value="ArgoL1"/>
    <property type="match status" value="1"/>
</dbReference>
<dbReference type="SMART" id="SM00950">
    <property type="entry name" value="Piwi"/>
    <property type="match status" value="1"/>
</dbReference>
<keyword evidence="9" id="KW-1185">Reference proteome</keyword>
<dbReference type="CDD" id="cd02846">
    <property type="entry name" value="PAZ_argonaute_like"/>
    <property type="match status" value="1"/>
</dbReference>
<dbReference type="Gene3D" id="3.30.420.10">
    <property type="entry name" value="Ribonuclease H-like superfamily/Ribonuclease H"/>
    <property type="match status" value="1"/>
</dbReference>
<keyword evidence="3" id="KW-0943">RNA-mediated gene silencing</keyword>
<dbReference type="InterPro" id="IPR036397">
    <property type="entry name" value="RNaseH_sf"/>
</dbReference>
<dbReference type="Pfam" id="PF02171">
    <property type="entry name" value="Piwi"/>
    <property type="match status" value="1"/>
</dbReference>
<evidence type="ECO:0000256" key="4">
    <source>
        <dbReference type="ARBA" id="ARBA00023274"/>
    </source>
</evidence>
<dbReference type="Gene3D" id="2.170.260.10">
    <property type="entry name" value="paz domain"/>
    <property type="match status" value="1"/>
</dbReference>
<reference evidence="8 9" key="1">
    <citation type="journal article" date="2021" name="Comput. Struct. Biotechnol. J.">
        <title>De novo genome assembly of the potent medicinal plant Rehmannia glutinosa using nanopore technology.</title>
        <authorList>
            <person name="Ma L."/>
            <person name="Dong C."/>
            <person name="Song C."/>
            <person name="Wang X."/>
            <person name="Zheng X."/>
            <person name="Niu Y."/>
            <person name="Chen S."/>
            <person name="Feng W."/>
        </authorList>
    </citation>
    <scope>NUCLEOTIDE SEQUENCE [LARGE SCALE GENOMIC DNA]</scope>
    <source>
        <strain evidence="8">DH-2019</strain>
    </source>
</reference>
<dbReference type="InterPro" id="IPR003100">
    <property type="entry name" value="PAZ_dom"/>
</dbReference>
<dbReference type="InterPro" id="IPR014811">
    <property type="entry name" value="ArgoL1"/>
</dbReference>
<dbReference type="CDD" id="cd04657">
    <property type="entry name" value="Piwi_ago-like"/>
    <property type="match status" value="1"/>
</dbReference>
<evidence type="ECO:0000259" key="6">
    <source>
        <dbReference type="PROSITE" id="PS50821"/>
    </source>
</evidence>
<accession>A0ABR0UFW9</accession>
<evidence type="ECO:0000313" key="8">
    <source>
        <dbReference type="EMBL" id="KAK6120836.1"/>
    </source>
</evidence>
<dbReference type="PANTHER" id="PTHR22891">
    <property type="entry name" value="EUKARYOTIC TRANSLATION INITIATION FACTOR 2C"/>
    <property type="match status" value="1"/>
</dbReference>
<feature type="domain" description="Piwi" evidence="7">
    <location>
        <begin position="478"/>
        <end position="733"/>
    </location>
</feature>
<evidence type="ECO:0000313" key="9">
    <source>
        <dbReference type="Proteomes" id="UP001318860"/>
    </source>
</evidence>
<dbReference type="InterPro" id="IPR032472">
    <property type="entry name" value="ArgoL2"/>
</dbReference>
<evidence type="ECO:0000256" key="5">
    <source>
        <dbReference type="SAM" id="MobiDB-lite"/>
    </source>
</evidence>
<evidence type="ECO:0000259" key="7">
    <source>
        <dbReference type="PROSITE" id="PS50822"/>
    </source>
</evidence>
<feature type="compositionally biased region" description="Pro residues" evidence="5">
    <location>
        <begin position="1"/>
        <end position="14"/>
    </location>
</feature>
<dbReference type="PROSITE" id="PS50821">
    <property type="entry name" value="PAZ"/>
    <property type="match status" value="1"/>
</dbReference>
<feature type="region of interest" description="Disordered" evidence="5">
    <location>
        <begin position="130"/>
        <end position="156"/>
    </location>
</feature>
<proteinExistence type="inferred from homology"/>
<feature type="domain" description="PAZ" evidence="6">
    <location>
        <begin position="261"/>
        <end position="354"/>
    </location>
</feature>
<dbReference type="SMART" id="SM01163">
    <property type="entry name" value="DUF1785"/>
    <property type="match status" value="1"/>
</dbReference>
<comment type="similarity">
    <text evidence="1">Belongs to the argonaute family. Ago subfamily.</text>
</comment>
<dbReference type="PROSITE" id="PS50822">
    <property type="entry name" value="PIWI"/>
    <property type="match status" value="1"/>
</dbReference>
<sequence>MLLPPPPPVLPPKFVPEKASASASQRLPMARRGFGSKGQSISLLTNHFKVAVSKNDGHFYHYSVSIKYEDDSPVDAKGVGRKILDQVYQTYNAELAGKRFAYDGEKSLFTVGSLPQNKLDFTVVLADESSHRSVGTGSPDGSPDADRKRSKRQPHSKTYKVAINYAAKIPMQAIANALRGQDSEHFQEAVRVLDIMLRQHAAQKGCLLVRQSFFHNEPRNFVDLGGGVVGCRGFHSSFRATQGGLSLNMDVSTTMIVKPGPVIDFLLMNQKVDNPDRIDWIKAKRMLKNLRIKATNTNREYKICGLSDLRCKEQTTPNNCRAAMQALSSSNYAADPLLKSSGISISTEFTRIQGRVLPAPKLRVGNDEDFFPRNGRWNFNNKRFVEPIKLERWIVVNFSARCDTRKLCSDMIRCGQMKGVMINQPFDVFQEKPEFRNNPAPIRVEKMFEIVKSRVPGTPQFILCILSERKNSDVYGYLGGINSFLTIEHSPSIPLVSKVPTLIVGMDVSHGSPGRSDVPSVAAVVSSRQWPLISRYRAAVRTQSPKLEMIDSLFKKVSATHDTGIFREALRDFYNSSGGRKPDHIIIFRDGVSESQFNQVLNIELEQIIEACKFLDEHWSPKFMVVVAQKNHHTKFFQANSPDNVPPGTVIDNGICHPRTNDFYMCAHAGMIGTTRPTHYHVLFDEIGFSADELQELVHSLSYVYQRSTTAISIVAPICYAHLAAAQMSQFIKFDEMSERSPSHSSLMTSSGEVSVHPLPGLHHKVVNSMFFC</sequence>
<dbReference type="InterPro" id="IPR036085">
    <property type="entry name" value="PAZ_dom_sf"/>
</dbReference>